<accession>A0A7C6A9B4</accession>
<protein>
    <recommendedName>
        <fullName evidence="2">SMP-30/Gluconolactonase/LRE-like region domain-containing protein</fullName>
    </recommendedName>
</protein>
<organism evidence="1">
    <name type="scientific">candidate division WOR-3 bacterium</name>
    <dbReference type="NCBI Taxonomy" id="2052148"/>
    <lineage>
        <taxon>Bacteria</taxon>
        <taxon>Bacteria division WOR-3</taxon>
    </lineage>
</organism>
<proteinExistence type="predicted"/>
<dbReference type="EMBL" id="DTLI01000140">
    <property type="protein sequence ID" value="HHS52365.1"/>
    <property type="molecule type" value="Genomic_DNA"/>
</dbReference>
<dbReference type="Gene3D" id="2.120.10.30">
    <property type="entry name" value="TolB, C-terminal domain"/>
    <property type="match status" value="1"/>
</dbReference>
<evidence type="ECO:0000313" key="1">
    <source>
        <dbReference type="EMBL" id="HHS52365.1"/>
    </source>
</evidence>
<gene>
    <name evidence="1" type="ORF">ENW73_05805</name>
</gene>
<dbReference type="AlphaFoldDB" id="A0A7C6A9B4"/>
<dbReference type="InterPro" id="IPR011042">
    <property type="entry name" value="6-blade_b-propeller_TolB-like"/>
</dbReference>
<comment type="caution">
    <text evidence="1">The sequence shown here is derived from an EMBL/GenBank/DDBJ whole genome shotgun (WGS) entry which is preliminary data.</text>
</comment>
<reference evidence="1" key="1">
    <citation type="journal article" date="2020" name="mSystems">
        <title>Genome- and Community-Level Interaction Insights into Carbon Utilization and Element Cycling Functions of Hydrothermarchaeota in Hydrothermal Sediment.</title>
        <authorList>
            <person name="Zhou Z."/>
            <person name="Liu Y."/>
            <person name="Xu W."/>
            <person name="Pan J."/>
            <person name="Luo Z.H."/>
            <person name="Li M."/>
        </authorList>
    </citation>
    <scope>NUCLEOTIDE SEQUENCE [LARGE SCALE GENOMIC DNA]</scope>
    <source>
        <strain evidence="1">SpSt-876</strain>
    </source>
</reference>
<evidence type="ECO:0008006" key="2">
    <source>
        <dbReference type="Google" id="ProtNLM"/>
    </source>
</evidence>
<name>A0A7C6A9B4_UNCW3</name>
<dbReference type="SUPFAM" id="SSF101898">
    <property type="entry name" value="NHL repeat"/>
    <property type="match status" value="1"/>
</dbReference>
<sequence>MKLQSLNPPEADNRFASWRHKFIPLVCMIFFFLTCYKTYDIKGQFPIFNLSLIDSLRLANPIASLGLDADGGILLLEVSGTKILLTSNNLIVVDSIILPEKIFYPKGISADEFFIYIYNDNNLYRFDRQNRTLKSIFSGIRPKGMAVVNANEIYLSDPQNNRIVVVDATGRALDFLKQTPTSEFEPTGLAYDKKNGTLWVINNQNQAIESYNRIGNLKARITIFNYTFDKISIGEDDNIYLIGKNGQSVWRIDRKGEFKLYQGSNFVATDLLLGKDRIYILDYQNRILSFKIPH</sequence>